<sequence>MLKKFDMESMRNATIPYEVPKHKSKDEPGDAVNVHLFRSMIGSLMYLTAYRLDIMFAVSACSRHQEAYSDIDYVGSHGDRKSTTGGCQFLGRRLISYQCKKQTVVATSFTKAEYVAVASCCG</sequence>
<keyword evidence="1" id="KW-0548">Nucleotidyltransferase</keyword>
<dbReference type="AlphaFoldDB" id="A0A699TAB8"/>
<dbReference type="EMBL" id="BKCJ011222785">
    <property type="protein sequence ID" value="GFD06131.1"/>
    <property type="molecule type" value="Genomic_DNA"/>
</dbReference>
<evidence type="ECO:0000313" key="1">
    <source>
        <dbReference type="EMBL" id="GFD06131.1"/>
    </source>
</evidence>
<keyword evidence="1" id="KW-0808">Transferase</keyword>
<keyword evidence="1" id="KW-0695">RNA-directed DNA polymerase</keyword>
<dbReference type="PANTHER" id="PTHR11439">
    <property type="entry name" value="GAG-POL-RELATED RETROTRANSPOSON"/>
    <property type="match status" value="1"/>
</dbReference>
<gene>
    <name evidence="1" type="ORF">Tci_878100</name>
</gene>
<reference evidence="1" key="1">
    <citation type="journal article" date="2019" name="Sci. Rep.">
        <title>Draft genome of Tanacetum cinerariifolium, the natural source of mosquito coil.</title>
        <authorList>
            <person name="Yamashiro T."/>
            <person name="Shiraishi A."/>
            <person name="Satake H."/>
            <person name="Nakayama K."/>
        </authorList>
    </citation>
    <scope>NUCLEOTIDE SEQUENCE</scope>
</reference>
<name>A0A699TAB8_TANCI</name>
<dbReference type="PANTHER" id="PTHR11439:SF509">
    <property type="entry name" value="RNA-DIRECTED DNA POLYMERASE"/>
    <property type="match status" value="1"/>
</dbReference>
<comment type="caution">
    <text evidence="1">The sequence shown here is derived from an EMBL/GenBank/DDBJ whole genome shotgun (WGS) entry which is preliminary data.</text>
</comment>
<organism evidence="1">
    <name type="scientific">Tanacetum cinerariifolium</name>
    <name type="common">Dalmatian daisy</name>
    <name type="synonym">Chrysanthemum cinerariifolium</name>
    <dbReference type="NCBI Taxonomy" id="118510"/>
    <lineage>
        <taxon>Eukaryota</taxon>
        <taxon>Viridiplantae</taxon>
        <taxon>Streptophyta</taxon>
        <taxon>Embryophyta</taxon>
        <taxon>Tracheophyta</taxon>
        <taxon>Spermatophyta</taxon>
        <taxon>Magnoliopsida</taxon>
        <taxon>eudicotyledons</taxon>
        <taxon>Gunneridae</taxon>
        <taxon>Pentapetalae</taxon>
        <taxon>asterids</taxon>
        <taxon>campanulids</taxon>
        <taxon>Asterales</taxon>
        <taxon>Asteraceae</taxon>
        <taxon>Asteroideae</taxon>
        <taxon>Anthemideae</taxon>
        <taxon>Anthemidinae</taxon>
        <taxon>Tanacetum</taxon>
    </lineage>
</organism>
<dbReference type="CDD" id="cd09272">
    <property type="entry name" value="RNase_HI_RT_Ty1"/>
    <property type="match status" value="1"/>
</dbReference>
<protein>
    <submittedName>
        <fullName evidence="1">Ribonuclease H-like domain, reverse transcriptase, RNA-dependent DNA polymerase</fullName>
    </submittedName>
</protein>
<accession>A0A699TAB8</accession>
<dbReference type="GO" id="GO:0003964">
    <property type="term" value="F:RNA-directed DNA polymerase activity"/>
    <property type="evidence" value="ECO:0007669"/>
    <property type="project" value="UniProtKB-KW"/>
</dbReference>
<proteinExistence type="predicted"/>